<feature type="non-terminal residue" evidence="1">
    <location>
        <position position="1"/>
    </location>
</feature>
<dbReference type="Proteomes" id="UP000708208">
    <property type="component" value="Unassembled WGS sequence"/>
</dbReference>
<keyword evidence="2" id="KW-1185">Reference proteome</keyword>
<evidence type="ECO:0000313" key="1">
    <source>
        <dbReference type="EMBL" id="CAG7717676.1"/>
    </source>
</evidence>
<gene>
    <name evidence="1" type="ORF">AFUS01_LOCUS7117</name>
</gene>
<comment type="caution">
    <text evidence="1">The sequence shown here is derived from an EMBL/GenBank/DDBJ whole genome shotgun (WGS) entry which is preliminary data.</text>
</comment>
<reference evidence="1" key="1">
    <citation type="submission" date="2021-06" db="EMBL/GenBank/DDBJ databases">
        <authorList>
            <person name="Hodson N. C."/>
            <person name="Mongue J. A."/>
            <person name="Jaron S. K."/>
        </authorList>
    </citation>
    <scope>NUCLEOTIDE SEQUENCE</scope>
</reference>
<accession>A0A8J2NLP9</accession>
<protein>
    <submittedName>
        <fullName evidence="1">Uncharacterized protein</fullName>
    </submittedName>
</protein>
<dbReference type="EMBL" id="CAJVCH010047759">
    <property type="protein sequence ID" value="CAG7717676.1"/>
    <property type="molecule type" value="Genomic_DNA"/>
</dbReference>
<proteinExistence type="predicted"/>
<organism evidence="1 2">
    <name type="scientific">Allacma fusca</name>
    <dbReference type="NCBI Taxonomy" id="39272"/>
    <lineage>
        <taxon>Eukaryota</taxon>
        <taxon>Metazoa</taxon>
        <taxon>Ecdysozoa</taxon>
        <taxon>Arthropoda</taxon>
        <taxon>Hexapoda</taxon>
        <taxon>Collembola</taxon>
        <taxon>Symphypleona</taxon>
        <taxon>Sminthuridae</taxon>
        <taxon>Allacma</taxon>
    </lineage>
</organism>
<name>A0A8J2NLP9_9HEXA</name>
<evidence type="ECO:0000313" key="2">
    <source>
        <dbReference type="Proteomes" id="UP000708208"/>
    </source>
</evidence>
<sequence>MNLACQDSLKAIKTIGQVEFNCDDTESIDDEETTENDETSVNKKLSIYERLRRTMAKIRRS</sequence>
<dbReference type="AlphaFoldDB" id="A0A8J2NLP9"/>